<accession>A0A1Y0HQE9</accession>
<keyword evidence="2" id="KW-1185">Reference proteome</keyword>
<gene>
    <name evidence="1" type="ORF">Sdiek1_2261</name>
</gene>
<protein>
    <submittedName>
        <fullName evidence="1">Uncharacterized protein</fullName>
    </submittedName>
</protein>
<sequence>MKRLFIFFYRLLSVHKLRSLERRIVELEAINDHAVWCNDPNFFIMVSSNHMEYLNVLRKEFHMACNDEVVHFLIYKQYVFSMADKEKLASQIEANEN</sequence>
<dbReference type="Proteomes" id="UP000196005">
    <property type="component" value="Chromosome"/>
</dbReference>
<evidence type="ECO:0000313" key="2">
    <source>
        <dbReference type="Proteomes" id="UP000196005"/>
    </source>
</evidence>
<reference evidence="2" key="1">
    <citation type="submission" date="2017-05" db="EMBL/GenBank/DDBJ databases">
        <title>Dechlorination kinetics govern the competition between two new strains of the genus Sulfurospirillum.</title>
        <authorList>
            <person name="Buttet G.F."/>
            <person name="Murray A.M."/>
            <person name="Goris T."/>
            <person name="Burion M."/>
            <person name="Lin B."/>
            <person name="Rolle M."/>
            <person name="Maillard J."/>
        </authorList>
    </citation>
    <scope>NUCLEOTIDE SEQUENCE [LARGE SCALE GENOMIC DNA]</scope>
    <source>
        <strain evidence="2">SL2-1</strain>
    </source>
</reference>
<evidence type="ECO:0000313" key="1">
    <source>
        <dbReference type="EMBL" id="ARU49413.1"/>
    </source>
</evidence>
<name>A0A1Y0HQE9_9BACT</name>
<proteinExistence type="predicted"/>
<dbReference type="EMBL" id="CP021416">
    <property type="protein sequence ID" value="ARU49413.1"/>
    <property type="molecule type" value="Genomic_DNA"/>
</dbReference>
<organism evidence="1 2">
    <name type="scientific">Sulfurospirillum diekertiae</name>
    <dbReference type="NCBI Taxonomy" id="1854492"/>
    <lineage>
        <taxon>Bacteria</taxon>
        <taxon>Pseudomonadati</taxon>
        <taxon>Campylobacterota</taxon>
        <taxon>Epsilonproteobacteria</taxon>
        <taxon>Campylobacterales</taxon>
        <taxon>Sulfurospirillaceae</taxon>
        <taxon>Sulfurospirillum</taxon>
    </lineage>
</organism>
<dbReference type="AlphaFoldDB" id="A0A1Y0HQE9"/>
<dbReference type="RefSeq" id="WP_087439175.1">
    <property type="nucleotide sequence ID" value="NZ_CP021416.1"/>
</dbReference>
<dbReference type="KEGG" id="suls:Sdiek1_2261"/>